<dbReference type="EMBL" id="JAQQPM010000006">
    <property type="protein sequence ID" value="KAK2073267.1"/>
    <property type="molecule type" value="Genomic_DNA"/>
</dbReference>
<gene>
    <name evidence="2" type="ORF">P8C59_007558</name>
</gene>
<evidence type="ECO:0000313" key="2">
    <source>
        <dbReference type="EMBL" id="KAK2073267.1"/>
    </source>
</evidence>
<evidence type="ECO:0000313" key="3">
    <source>
        <dbReference type="Proteomes" id="UP001217918"/>
    </source>
</evidence>
<dbReference type="SMART" id="SM00164">
    <property type="entry name" value="TBC"/>
    <property type="match status" value="1"/>
</dbReference>
<dbReference type="GO" id="GO:0031267">
    <property type="term" value="F:small GTPase binding"/>
    <property type="evidence" value="ECO:0007669"/>
    <property type="project" value="TreeGrafter"/>
</dbReference>
<dbReference type="InterPro" id="IPR050302">
    <property type="entry name" value="Rab_GAP_TBC_domain"/>
</dbReference>
<dbReference type="Gene3D" id="1.10.10.750">
    <property type="entry name" value="Ypt/Rab-GAP domain of gyp1p, domain 1"/>
    <property type="match status" value="1"/>
</dbReference>
<dbReference type="Proteomes" id="UP001217918">
    <property type="component" value="Unassembled WGS sequence"/>
</dbReference>
<dbReference type="FunFam" id="1.10.10.750:FF:000013">
    <property type="entry name" value="Similar to TBC domain protein"/>
    <property type="match status" value="1"/>
</dbReference>
<dbReference type="AlphaFoldDB" id="A0AAD9IAH1"/>
<organism evidence="2 3">
    <name type="scientific">Phyllachora maydis</name>
    <dbReference type="NCBI Taxonomy" id="1825666"/>
    <lineage>
        <taxon>Eukaryota</taxon>
        <taxon>Fungi</taxon>
        <taxon>Dikarya</taxon>
        <taxon>Ascomycota</taxon>
        <taxon>Pezizomycotina</taxon>
        <taxon>Sordariomycetes</taxon>
        <taxon>Sordariomycetidae</taxon>
        <taxon>Phyllachorales</taxon>
        <taxon>Phyllachoraceae</taxon>
        <taxon>Phyllachora</taxon>
    </lineage>
</organism>
<dbReference type="InterPro" id="IPR000195">
    <property type="entry name" value="Rab-GAP-TBC_dom"/>
</dbReference>
<dbReference type="InterPro" id="IPR035969">
    <property type="entry name" value="Rab-GAP_TBC_sf"/>
</dbReference>
<sequence length="371" mass="42497">MINQSLEADRRREVIKRTRSECRDTAADSLMHLWEEDILPRWNKAIRERRTRELWWRGIAPRSRGAVWSLAIGNDLGLSEKSYEAALGRAREVEARIKSNMTNTISLDPRYVAWFNAIDKDVEEHTWRDLRIFQVGGPLHQGLVDVLHAYSMYRSDIGYISGCNTIAALLLINLPSPNDAFVALANLLNRPLPLSFYSSDMAAKTSAYNLLMQILSRKSPELYNHLISLPYHDADFYLGSVMTALFTTHIALDEVARLWDVYVFEGDSLIINAGVAFLLEKEMALLGTRTLEEVKEVLNQELHGSQANKLLVGNGQEDRWMRAVRTSIFTLWGLRICKRGEDRLKIPPRLEQSMRFMGHVAGNRRDRAMRP</sequence>
<name>A0AAD9IAH1_9PEZI</name>
<dbReference type="Gene3D" id="1.10.472.80">
    <property type="entry name" value="Ypt/Rab-GAP domain of gyp1p, domain 3"/>
    <property type="match status" value="1"/>
</dbReference>
<reference evidence="2" key="1">
    <citation type="journal article" date="2023" name="Mol. Plant Microbe Interact.">
        <title>Elucidating the Obligate Nature and Biological Capacity of an Invasive Fungal Corn Pathogen.</title>
        <authorList>
            <person name="MacCready J.S."/>
            <person name="Roggenkamp E.M."/>
            <person name="Gdanetz K."/>
            <person name="Chilvers M.I."/>
        </authorList>
    </citation>
    <scope>NUCLEOTIDE SEQUENCE</scope>
    <source>
        <strain evidence="2">PM02</strain>
    </source>
</reference>
<dbReference type="SUPFAM" id="SSF47923">
    <property type="entry name" value="Ypt/Rab-GAP domain of gyp1p"/>
    <property type="match status" value="2"/>
</dbReference>
<protein>
    <recommendedName>
        <fullName evidence="1">Rab-GAP TBC domain-containing protein</fullName>
    </recommendedName>
</protein>
<comment type="caution">
    <text evidence="2">The sequence shown here is derived from an EMBL/GenBank/DDBJ whole genome shotgun (WGS) entry which is preliminary data.</text>
</comment>
<dbReference type="GO" id="GO:0005096">
    <property type="term" value="F:GTPase activator activity"/>
    <property type="evidence" value="ECO:0007669"/>
    <property type="project" value="TreeGrafter"/>
</dbReference>
<keyword evidence="3" id="KW-1185">Reference proteome</keyword>
<dbReference type="Gene3D" id="1.10.8.270">
    <property type="entry name" value="putative rabgap domain of human tbc1 domain family member 14 like domains"/>
    <property type="match status" value="1"/>
</dbReference>
<dbReference type="PROSITE" id="PS50086">
    <property type="entry name" value="TBC_RABGAP"/>
    <property type="match status" value="1"/>
</dbReference>
<accession>A0AAD9IAH1</accession>
<proteinExistence type="predicted"/>
<dbReference type="Pfam" id="PF00566">
    <property type="entry name" value="RabGAP-TBC"/>
    <property type="match status" value="1"/>
</dbReference>
<dbReference type="PANTHER" id="PTHR47219:SF15">
    <property type="entry name" value="TBC1 DOMAIN FAMILY MEMBER 12 ISOFORM X1"/>
    <property type="match status" value="1"/>
</dbReference>
<dbReference type="PANTHER" id="PTHR47219">
    <property type="entry name" value="RAB GTPASE-ACTIVATING PROTEIN 1-LIKE"/>
    <property type="match status" value="1"/>
</dbReference>
<evidence type="ECO:0000259" key="1">
    <source>
        <dbReference type="PROSITE" id="PS50086"/>
    </source>
</evidence>
<feature type="domain" description="Rab-GAP TBC" evidence="1">
    <location>
        <begin position="58"/>
        <end position="266"/>
    </location>
</feature>
<dbReference type="FunFam" id="1.10.8.270:FF:000034">
    <property type="entry name" value="TBC (Tre-2/Bub2/Cdc16) domain family"/>
    <property type="match status" value="1"/>
</dbReference>